<dbReference type="OrthoDB" id="6399948at2"/>
<dbReference type="SUPFAM" id="SSF103642">
    <property type="entry name" value="Sec-C motif"/>
    <property type="match status" value="1"/>
</dbReference>
<keyword evidence="2" id="KW-1185">Reference proteome</keyword>
<accession>A0A3A9K9Z1</accession>
<dbReference type="Gene3D" id="3.10.450.50">
    <property type="match status" value="1"/>
</dbReference>
<protein>
    <submittedName>
        <fullName evidence="1">Uncharacterized protein</fullName>
    </submittedName>
</protein>
<dbReference type="InterPro" id="IPR004027">
    <property type="entry name" value="SEC_C_motif"/>
</dbReference>
<evidence type="ECO:0000313" key="2">
    <source>
        <dbReference type="Proteomes" id="UP000281498"/>
    </source>
</evidence>
<dbReference type="Pfam" id="PF02810">
    <property type="entry name" value="SEC-C"/>
    <property type="match status" value="1"/>
</dbReference>
<gene>
    <name evidence="1" type="ORF">CR203_12140</name>
</gene>
<name>A0A3A9K9Z1_9BACI</name>
<organism evidence="1 2">
    <name type="scientific">Salipaludibacillus neizhouensis</name>
    <dbReference type="NCBI Taxonomy" id="885475"/>
    <lineage>
        <taxon>Bacteria</taxon>
        <taxon>Bacillati</taxon>
        <taxon>Bacillota</taxon>
        <taxon>Bacilli</taxon>
        <taxon>Bacillales</taxon>
        <taxon>Bacillaceae</taxon>
    </lineage>
</organism>
<proteinExistence type="predicted"/>
<evidence type="ECO:0000313" key="1">
    <source>
        <dbReference type="EMBL" id="RKL67251.1"/>
    </source>
</evidence>
<comment type="caution">
    <text evidence="1">The sequence shown here is derived from an EMBL/GenBank/DDBJ whole genome shotgun (WGS) entry which is preliminary data.</text>
</comment>
<dbReference type="Proteomes" id="UP000281498">
    <property type="component" value="Unassembled WGS sequence"/>
</dbReference>
<dbReference type="AlphaFoldDB" id="A0A3A9K9Z1"/>
<dbReference type="RefSeq" id="WP_110937726.1">
    <property type="nucleotide sequence ID" value="NZ_KZ614146.1"/>
</dbReference>
<reference evidence="1 2" key="1">
    <citation type="submission" date="2017-10" db="EMBL/GenBank/DDBJ databases">
        <title>Bacillus sp. nov., a halophilic bacterium isolated from a Keqin Lake.</title>
        <authorList>
            <person name="Wang H."/>
        </authorList>
    </citation>
    <scope>NUCLEOTIDE SEQUENCE [LARGE SCALE GENOMIC DNA]</scope>
    <source>
        <strain evidence="1 2">KCTC 13187</strain>
    </source>
</reference>
<dbReference type="EMBL" id="PDOE01000004">
    <property type="protein sequence ID" value="RKL67251.1"/>
    <property type="molecule type" value="Genomic_DNA"/>
</dbReference>
<sequence>MNEVKEMATLKRNDPCLCGSGKKYKKCCLIKLESKPKLSEADQRAFNELLPRLFDYSKEFETELQPVYDRYVQTFEKLPKADAQAFSQLLFHWLIFNHPIFGDKQTILSSYIEKQATPVSKEFSELLHEWNTMEPKLFRVTNAAQNNIVLHDVFKDVLITLEKTPASDNLNSGDRIIGYLYPTPIGQALGNDAVCIPEKLENSFLETWNDMKQSLDSTSSYRNEQTVFSQHFHEVLEVLSLLFVSKKDLKLEDKLNEPSQQVITTLFSHLDWSAVSFSSYVKAKVHWIKFATKQQPRIPKPETFAAALEYWIGKQTDSPANLSQKDLATKYSVSSSTISSKYKVICQ</sequence>